<dbReference type="EC" id="2.4.1.-" evidence="8"/>
<dbReference type="Pfam" id="PF00535">
    <property type="entry name" value="Glycos_transf_2"/>
    <property type="match status" value="1"/>
</dbReference>
<sequence length="260" mass="28294">MRLWKDPPMTRSPAPITDASAAPPGMAPLAARWLSVIVPVLDEAATIAAHLAGLAALRRQGAELLVVDGGSSDGTPRLAQPLADRVLAAARGRAAQMNAGAAASRGEVLLFLHADTGLPPAAAELIRAALAAGAAWGRFDVRIDGPQPLLRVVERTMNWRSRLTGIATGDQAVFVRREVFERVGGFPDLPLMEDIALAKRLKRVGRPACVRQPVRTSARRWHRHGVLRTILLMWRLRTSYFFGADPRRLAIRYGYSPRQD</sequence>
<dbReference type="PATRIC" id="fig|1454001.3.peg.1996"/>
<dbReference type="Gene3D" id="3.90.550.10">
    <property type="entry name" value="Spore Coat Polysaccharide Biosynthesis Protein SpsA, Chain A"/>
    <property type="match status" value="1"/>
</dbReference>
<accession>A0A011MXV3</accession>
<protein>
    <submittedName>
        <fullName evidence="8">Poly-beta-1,6-N-acetyl-D-glucosamine synthase</fullName>
        <ecNumber evidence="8">2.4.1.-</ecNumber>
    </submittedName>
</protein>
<dbReference type="InterPro" id="IPR001173">
    <property type="entry name" value="Glyco_trans_2-like"/>
</dbReference>
<dbReference type="NCBIfam" id="TIGR04283">
    <property type="entry name" value="glyco_like_mftF"/>
    <property type="match status" value="1"/>
</dbReference>
<name>A0A011MXV3_9PROT</name>
<evidence type="ECO:0000256" key="2">
    <source>
        <dbReference type="ARBA" id="ARBA00022475"/>
    </source>
</evidence>
<dbReference type="PANTHER" id="PTHR43646">
    <property type="entry name" value="GLYCOSYLTRANSFERASE"/>
    <property type="match status" value="1"/>
</dbReference>
<proteinExistence type="predicted"/>
<evidence type="ECO:0000259" key="7">
    <source>
        <dbReference type="Pfam" id="PF00535"/>
    </source>
</evidence>
<comment type="subcellular location">
    <subcellularLocation>
        <location evidence="1">Cell membrane</location>
    </subcellularLocation>
</comment>
<feature type="region of interest" description="Disordered" evidence="6">
    <location>
        <begin position="1"/>
        <end position="21"/>
    </location>
</feature>
<evidence type="ECO:0000313" key="8">
    <source>
        <dbReference type="EMBL" id="EXI67401.1"/>
    </source>
</evidence>
<keyword evidence="9" id="KW-1185">Reference proteome</keyword>
<dbReference type="PANTHER" id="PTHR43646:SF2">
    <property type="entry name" value="GLYCOSYLTRANSFERASE 2-LIKE DOMAIN-CONTAINING PROTEIN"/>
    <property type="match status" value="1"/>
</dbReference>
<dbReference type="CDD" id="cd02522">
    <property type="entry name" value="GT_2_like_a"/>
    <property type="match status" value="1"/>
</dbReference>
<evidence type="ECO:0000256" key="5">
    <source>
        <dbReference type="ARBA" id="ARBA00023136"/>
    </source>
</evidence>
<dbReference type="Proteomes" id="UP000020218">
    <property type="component" value="Unassembled WGS sequence"/>
</dbReference>
<dbReference type="STRING" id="1454001.AW08_01957"/>
<keyword evidence="3 8" id="KW-0328">Glycosyltransferase</keyword>
<dbReference type="InterPro" id="IPR026461">
    <property type="entry name" value="Trfase_2_rSAM/seldom_assoc"/>
</dbReference>
<feature type="domain" description="Glycosyltransferase 2-like" evidence="7">
    <location>
        <begin position="35"/>
        <end position="180"/>
    </location>
</feature>
<dbReference type="EMBL" id="JFAX01000010">
    <property type="protein sequence ID" value="EXI67401.1"/>
    <property type="molecule type" value="Genomic_DNA"/>
</dbReference>
<dbReference type="GO" id="GO:0005886">
    <property type="term" value="C:plasma membrane"/>
    <property type="evidence" value="ECO:0007669"/>
    <property type="project" value="UniProtKB-SubCell"/>
</dbReference>
<evidence type="ECO:0000256" key="3">
    <source>
        <dbReference type="ARBA" id="ARBA00022676"/>
    </source>
</evidence>
<dbReference type="SUPFAM" id="SSF53448">
    <property type="entry name" value="Nucleotide-diphospho-sugar transferases"/>
    <property type="match status" value="1"/>
</dbReference>
<gene>
    <name evidence="8" type="primary">pgaC</name>
    <name evidence="8" type="ORF">AW08_01957</name>
</gene>
<dbReference type="InterPro" id="IPR029044">
    <property type="entry name" value="Nucleotide-diphossugar_trans"/>
</dbReference>
<evidence type="ECO:0000256" key="4">
    <source>
        <dbReference type="ARBA" id="ARBA00022679"/>
    </source>
</evidence>
<evidence type="ECO:0000256" key="6">
    <source>
        <dbReference type="SAM" id="MobiDB-lite"/>
    </source>
</evidence>
<dbReference type="GO" id="GO:0016757">
    <property type="term" value="F:glycosyltransferase activity"/>
    <property type="evidence" value="ECO:0007669"/>
    <property type="project" value="UniProtKB-KW"/>
</dbReference>
<organism evidence="8 9">
    <name type="scientific">Candidatus Accumulibacter adjunctus</name>
    <dbReference type="NCBI Taxonomy" id="1454001"/>
    <lineage>
        <taxon>Bacteria</taxon>
        <taxon>Pseudomonadati</taxon>
        <taxon>Pseudomonadota</taxon>
        <taxon>Betaproteobacteria</taxon>
        <taxon>Candidatus Accumulibacter</taxon>
    </lineage>
</organism>
<comment type="caution">
    <text evidence="8">The sequence shown here is derived from an EMBL/GenBank/DDBJ whole genome shotgun (WGS) entry which is preliminary data.</text>
</comment>
<keyword evidence="5" id="KW-0472">Membrane</keyword>
<evidence type="ECO:0000256" key="1">
    <source>
        <dbReference type="ARBA" id="ARBA00004236"/>
    </source>
</evidence>
<keyword evidence="4 8" id="KW-0808">Transferase</keyword>
<reference evidence="8" key="1">
    <citation type="submission" date="2014-02" db="EMBL/GenBank/DDBJ databases">
        <title>Expanding our view of genomic diversity in Candidatus Accumulibacter clades.</title>
        <authorList>
            <person name="Skennerton C.T."/>
            <person name="Barr J.J."/>
            <person name="Slater F.R."/>
            <person name="Bond P.L."/>
            <person name="Tyson G.W."/>
        </authorList>
    </citation>
    <scope>NUCLEOTIDE SEQUENCE [LARGE SCALE GENOMIC DNA]</scope>
</reference>
<evidence type="ECO:0000313" key="9">
    <source>
        <dbReference type="Proteomes" id="UP000020218"/>
    </source>
</evidence>
<keyword evidence="2" id="KW-1003">Cell membrane</keyword>
<dbReference type="AlphaFoldDB" id="A0A011MXV3"/>